<proteinExistence type="predicted"/>
<dbReference type="EMBL" id="BGZK01001197">
    <property type="protein sequence ID" value="GBP74166.1"/>
    <property type="molecule type" value="Genomic_DNA"/>
</dbReference>
<dbReference type="AlphaFoldDB" id="A0A4C1YDI9"/>
<accession>A0A4C1YDI9</accession>
<comment type="caution">
    <text evidence="1">The sequence shown here is derived from an EMBL/GenBank/DDBJ whole genome shotgun (WGS) entry which is preliminary data.</text>
</comment>
<reference evidence="1 2" key="1">
    <citation type="journal article" date="2019" name="Commun. Biol.">
        <title>The bagworm genome reveals a unique fibroin gene that provides high tensile strength.</title>
        <authorList>
            <person name="Kono N."/>
            <person name="Nakamura H."/>
            <person name="Ohtoshi R."/>
            <person name="Tomita M."/>
            <person name="Numata K."/>
            <person name="Arakawa K."/>
        </authorList>
    </citation>
    <scope>NUCLEOTIDE SEQUENCE [LARGE SCALE GENOMIC DNA]</scope>
</reference>
<protein>
    <submittedName>
        <fullName evidence="1">Uncharacterized protein</fullName>
    </submittedName>
</protein>
<keyword evidence="2" id="KW-1185">Reference proteome</keyword>
<sequence length="199" mass="22391">MSPAPGDVLTSHADRCAGDMSERYLFDKLNHSMIVTDWAHAYGTLNDPFFGFADRLTIRRSNASPTEVVEIIPLNTSSNKKTDQSIEHNNENAIIPQRVTSALHAVINNENETLIYSDELGIGSGSMMSGNSLQGNCTQMENLLVSIQNDTERDRLYCSFFLLRRKEAPVIRRARQRIVRRLRKFSRAAFQILSASGEK</sequence>
<organism evidence="1 2">
    <name type="scientific">Eumeta variegata</name>
    <name type="common">Bagworm moth</name>
    <name type="synonym">Eumeta japonica</name>
    <dbReference type="NCBI Taxonomy" id="151549"/>
    <lineage>
        <taxon>Eukaryota</taxon>
        <taxon>Metazoa</taxon>
        <taxon>Ecdysozoa</taxon>
        <taxon>Arthropoda</taxon>
        <taxon>Hexapoda</taxon>
        <taxon>Insecta</taxon>
        <taxon>Pterygota</taxon>
        <taxon>Neoptera</taxon>
        <taxon>Endopterygota</taxon>
        <taxon>Lepidoptera</taxon>
        <taxon>Glossata</taxon>
        <taxon>Ditrysia</taxon>
        <taxon>Tineoidea</taxon>
        <taxon>Psychidae</taxon>
        <taxon>Oiketicinae</taxon>
        <taxon>Eumeta</taxon>
    </lineage>
</organism>
<evidence type="ECO:0000313" key="1">
    <source>
        <dbReference type="EMBL" id="GBP74166.1"/>
    </source>
</evidence>
<gene>
    <name evidence="1" type="ORF">EVAR_53356_1</name>
</gene>
<dbReference type="Proteomes" id="UP000299102">
    <property type="component" value="Unassembled WGS sequence"/>
</dbReference>
<evidence type="ECO:0000313" key="2">
    <source>
        <dbReference type="Proteomes" id="UP000299102"/>
    </source>
</evidence>
<name>A0A4C1YDI9_EUMVA</name>